<feature type="transmembrane region" description="Helical" evidence="1">
    <location>
        <begin position="32"/>
        <end position="48"/>
    </location>
</feature>
<reference evidence="2 3" key="1">
    <citation type="journal article" date="2016" name="Nat. Commun.">
        <title>Thousands of microbial genomes shed light on interconnected biogeochemical processes in an aquifer system.</title>
        <authorList>
            <person name="Anantharaman K."/>
            <person name="Brown C.T."/>
            <person name="Hug L.A."/>
            <person name="Sharon I."/>
            <person name="Castelle C.J."/>
            <person name="Probst A.J."/>
            <person name="Thomas B.C."/>
            <person name="Singh A."/>
            <person name="Wilkins M.J."/>
            <person name="Karaoz U."/>
            <person name="Brodie E.L."/>
            <person name="Williams K.H."/>
            <person name="Hubbard S.S."/>
            <person name="Banfield J.F."/>
        </authorList>
    </citation>
    <scope>NUCLEOTIDE SEQUENCE [LARGE SCALE GENOMIC DNA]</scope>
</reference>
<feature type="transmembrane region" description="Helical" evidence="1">
    <location>
        <begin position="108"/>
        <end position="126"/>
    </location>
</feature>
<accession>A0A1G2Q0X2</accession>
<feature type="transmembrane region" description="Helical" evidence="1">
    <location>
        <begin position="206"/>
        <end position="223"/>
    </location>
</feature>
<keyword evidence="1" id="KW-0812">Transmembrane</keyword>
<comment type="caution">
    <text evidence="2">The sequence shown here is derived from an EMBL/GenBank/DDBJ whole genome shotgun (WGS) entry which is preliminary data.</text>
</comment>
<dbReference type="Proteomes" id="UP000178936">
    <property type="component" value="Unassembled WGS sequence"/>
</dbReference>
<sequence>MSFLKSSQKDIVGFLGKRFINWKVISGGRSRWWWRWLVAGAILIPLGLDWYNPFLLRYAILIEAVIFIVVLWLQWSGWGRLLSWLAASLVLLCYWASTFFLWLFLENFWYRLVILGLTAFFTWWYLREWQRLRLTLFLGEAGAGSTPTLVLGFISCFAFGSSAQSFLVFLSTPLWQLILAFYLPIAALIICFVYASGWSLIKHWPYWFSGLIIMLQMFVLVTWWPTSFYVVGFTLAALFALLALVLRQEAQGFVNRRFFSRELSLALAALFLVLLSARWF</sequence>
<feature type="transmembrane region" description="Helical" evidence="1">
    <location>
        <begin position="81"/>
        <end position="102"/>
    </location>
</feature>
<feature type="transmembrane region" description="Helical" evidence="1">
    <location>
        <begin position="174"/>
        <end position="194"/>
    </location>
</feature>
<feature type="transmembrane region" description="Helical" evidence="1">
    <location>
        <begin position="258"/>
        <end position="279"/>
    </location>
</feature>
<evidence type="ECO:0000256" key="1">
    <source>
        <dbReference type="SAM" id="Phobius"/>
    </source>
</evidence>
<dbReference type="AlphaFoldDB" id="A0A1G2Q0X2"/>
<evidence type="ECO:0000313" key="2">
    <source>
        <dbReference type="EMBL" id="OHA54230.1"/>
    </source>
</evidence>
<feature type="transmembrane region" description="Helical" evidence="1">
    <location>
        <begin position="229"/>
        <end position="246"/>
    </location>
</feature>
<organism evidence="2 3">
    <name type="scientific">Candidatus Veblenbacteria bacterium RIFOXYA2_FULL_43_9</name>
    <dbReference type="NCBI Taxonomy" id="1802425"/>
    <lineage>
        <taxon>Bacteria</taxon>
        <taxon>Candidatus Vebleniibacteriota</taxon>
    </lineage>
</organism>
<feature type="transmembrane region" description="Helical" evidence="1">
    <location>
        <begin position="54"/>
        <end position="74"/>
    </location>
</feature>
<proteinExistence type="predicted"/>
<gene>
    <name evidence="2" type="ORF">A2226_00760</name>
</gene>
<feature type="transmembrane region" description="Helical" evidence="1">
    <location>
        <begin position="147"/>
        <end position="168"/>
    </location>
</feature>
<dbReference type="EMBL" id="MHTB01000054">
    <property type="protein sequence ID" value="OHA54230.1"/>
    <property type="molecule type" value="Genomic_DNA"/>
</dbReference>
<keyword evidence="1" id="KW-0472">Membrane</keyword>
<name>A0A1G2Q0X2_9BACT</name>
<evidence type="ECO:0000313" key="3">
    <source>
        <dbReference type="Proteomes" id="UP000178936"/>
    </source>
</evidence>
<protein>
    <submittedName>
        <fullName evidence="2">Uncharacterized protein</fullName>
    </submittedName>
</protein>
<keyword evidence="1" id="KW-1133">Transmembrane helix</keyword>